<dbReference type="Gene3D" id="3.30.460.20">
    <property type="entry name" value="CorA soluble domain-like"/>
    <property type="match status" value="1"/>
</dbReference>
<comment type="caution">
    <text evidence="14">The sequence shown here is derived from an EMBL/GenBank/DDBJ whole genome shotgun (WGS) entry which is preliminary data.</text>
</comment>
<evidence type="ECO:0000256" key="13">
    <source>
        <dbReference type="SAM" id="Phobius"/>
    </source>
</evidence>
<dbReference type="Pfam" id="PF01544">
    <property type="entry name" value="CorA"/>
    <property type="match status" value="1"/>
</dbReference>
<dbReference type="GO" id="GO:0015087">
    <property type="term" value="F:cobalt ion transmembrane transporter activity"/>
    <property type="evidence" value="ECO:0007669"/>
    <property type="project" value="TreeGrafter"/>
</dbReference>
<dbReference type="PANTHER" id="PTHR47685">
    <property type="entry name" value="MAGNESIUM TRANSPORT PROTEIN CORA"/>
    <property type="match status" value="1"/>
</dbReference>
<keyword evidence="9 13" id="KW-1133">Transmembrane helix</keyword>
<dbReference type="InterPro" id="IPR002523">
    <property type="entry name" value="MgTranspt_CorA/ZnTranspt_ZntB"/>
</dbReference>
<evidence type="ECO:0000256" key="10">
    <source>
        <dbReference type="ARBA" id="ARBA00023065"/>
    </source>
</evidence>
<keyword evidence="6" id="KW-0997">Cell inner membrane</keyword>
<reference evidence="14 15" key="1">
    <citation type="submission" date="2020-08" db="EMBL/GenBank/DDBJ databases">
        <title>Genomic Encyclopedia of Type Strains, Phase IV (KMG-IV): sequencing the most valuable type-strain genomes for metagenomic binning, comparative biology and taxonomic classification.</title>
        <authorList>
            <person name="Goeker M."/>
        </authorList>
    </citation>
    <scope>NUCLEOTIDE SEQUENCE [LARGE SCALE GENOMIC DNA]</scope>
    <source>
        <strain evidence="14 15">DSM 26385</strain>
    </source>
</reference>
<evidence type="ECO:0000256" key="6">
    <source>
        <dbReference type="ARBA" id="ARBA00022519"/>
    </source>
</evidence>
<evidence type="ECO:0000256" key="5">
    <source>
        <dbReference type="ARBA" id="ARBA00022475"/>
    </source>
</evidence>
<evidence type="ECO:0000256" key="1">
    <source>
        <dbReference type="ARBA" id="ARBA00004429"/>
    </source>
</evidence>
<dbReference type="EMBL" id="JACIDU010000011">
    <property type="protein sequence ID" value="MBB4104278.1"/>
    <property type="molecule type" value="Genomic_DNA"/>
</dbReference>
<dbReference type="CDD" id="cd12837">
    <property type="entry name" value="EcCorA-like_u1"/>
    <property type="match status" value="1"/>
</dbReference>
<accession>A0A7W6K342</accession>
<evidence type="ECO:0000256" key="9">
    <source>
        <dbReference type="ARBA" id="ARBA00022989"/>
    </source>
</evidence>
<dbReference type="Proteomes" id="UP000584824">
    <property type="component" value="Unassembled WGS sequence"/>
</dbReference>
<keyword evidence="15" id="KW-1185">Reference proteome</keyword>
<gene>
    <name evidence="14" type="ORF">GGQ66_002852</name>
</gene>
<comment type="subcellular location">
    <subcellularLocation>
        <location evidence="1">Cell inner membrane</location>
        <topology evidence="1">Multi-pass membrane protein</topology>
    </subcellularLocation>
</comment>
<evidence type="ECO:0000256" key="8">
    <source>
        <dbReference type="ARBA" id="ARBA00022842"/>
    </source>
</evidence>
<comment type="catalytic activity">
    <reaction evidence="12">
        <text>Mg(2+)(in) = Mg(2+)(out)</text>
        <dbReference type="Rhea" id="RHEA:29827"/>
        <dbReference type="ChEBI" id="CHEBI:18420"/>
    </reaction>
</comment>
<dbReference type="GO" id="GO:0005886">
    <property type="term" value="C:plasma membrane"/>
    <property type="evidence" value="ECO:0007669"/>
    <property type="project" value="UniProtKB-SubCell"/>
</dbReference>
<keyword evidence="4" id="KW-0813">Transport</keyword>
<dbReference type="InterPro" id="IPR045863">
    <property type="entry name" value="CorA_TM1_TM2"/>
</dbReference>
<dbReference type="GO" id="GO:0015099">
    <property type="term" value="F:nickel cation transmembrane transporter activity"/>
    <property type="evidence" value="ECO:0007669"/>
    <property type="project" value="TreeGrafter"/>
</dbReference>
<evidence type="ECO:0000256" key="3">
    <source>
        <dbReference type="ARBA" id="ARBA00019439"/>
    </source>
</evidence>
<evidence type="ECO:0000256" key="11">
    <source>
        <dbReference type="ARBA" id="ARBA00023136"/>
    </source>
</evidence>
<dbReference type="SUPFAM" id="SSF143865">
    <property type="entry name" value="CorA soluble domain-like"/>
    <property type="match status" value="1"/>
</dbReference>
<organism evidence="14 15">
    <name type="scientific">Allorhizobium borbori</name>
    <dbReference type="NCBI Taxonomy" id="485907"/>
    <lineage>
        <taxon>Bacteria</taxon>
        <taxon>Pseudomonadati</taxon>
        <taxon>Pseudomonadota</taxon>
        <taxon>Alphaproteobacteria</taxon>
        <taxon>Hyphomicrobiales</taxon>
        <taxon>Rhizobiaceae</taxon>
        <taxon>Rhizobium/Agrobacterium group</taxon>
        <taxon>Allorhizobium</taxon>
    </lineage>
</organism>
<evidence type="ECO:0000256" key="2">
    <source>
        <dbReference type="ARBA" id="ARBA00009765"/>
    </source>
</evidence>
<feature type="transmembrane region" description="Helical" evidence="13">
    <location>
        <begin position="244"/>
        <end position="268"/>
    </location>
</feature>
<dbReference type="InterPro" id="IPR050829">
    <property type="entry name" value="CorA_MIT"/>
</dbReference>
<evidence type="ECO:0000313" key="15">
    <source>
        <dbReference type="Proteomes" id="UP000584824"/>
    </source>
</evidence>
<feature type="transmembrane region" description="Helical" evidence="13">
    <location>
        <begin position="280"/>
        <end position="300"/>
    </location>
</feature>
<keyword evidence="5" id="KW-1003">Cell membrane</keyword>
<proteinExistence type="inferred from homology"/>
<keyword evidence="10" id="KW-0406">Ion transport</keyword>
<evidence type="ECO:0000313" key="14">
    <source>
        <dbReference type="EMBL" id="MBB4104278.1"/>
    </source>
</evidence>
<keyword evidence="11 13" id="KW-0472">Membrane</keyword>
<evidence type="ECO:0000256" key="7">
    <source>
        <dbReference type="ARBA" id="ARBA00022692"/>
    </source>
</evidence>
<dbReference type="FunFam" id="1.20.58.340:FF:000001">
    <property type="entry name" value="Magnesium transport protein CorA"/>
    <property type="match status" value="1"/>
</dbReference>
<dbReference type="SUPFAM" id="SSF144083">
    <property type="entry name" value="Magnesium transport protein CorA, transmembrane region"/>
    <property type="match status" value="1"/>
</dbReference>
<keyword evidence="7 13" id="KW-0812">Transmembrane</keyword>
<dbReference type="InterPro" id="IPR045861">
    <property type="entry name" value="CorA_cytoplasmic_dom"/>
</dbReference>
<dbReference type="PANTHER" id="PTHR47685:SF1">
    <property type="entry name" value="MAGNESIUM TRANSPORT PROTEIN CORA"/>
    <property type="match status" value="1"/>
</dbReference>
<protein>
    <recommendedName>
        <fullName evidence="3">Magnesium transport protein CorA</fullName>
    </recommendedName>
</protein>
<keyword evidence="8" id="KW-0460">Magnesium</keyword>
<dbReference type="Gene3D" id="1.20.58.340">
    <property type="entry name" value="Magnesium transport protein CorA, transmembrane region"/>
    <property type="match status" value="2"/>
</dbReference>
<evidence type="ECO:0000256" key="4">
    <source>
        <dbReference type="ARBA" id="ARBA00022448"/>
    </source>
</evidence>
<evidence type="ECO:0000256" key="12">
    <source>
        <dbReference type="ARBA" id="ARBA00034269"/>
    </source>
</evidence>
<name>A0A7W6K342_9HYPH</name>
<comment type="similarity">
    <text evidence="2">Belongs to the CorA metal ion transporter (MIT) (TC 1.A.35) family.</text>
</comment>
<dbReference type="GO" id="GO:0015095">
    <property type="term" value="F:magnesium ion transmembrane transporter activity"/>
    <property type="evidence" value="ECO:0007669"/>
    <property type="project" value="TreeGrafter"/>
</dbReference>
<dbReference type="AlphaFoldDB" id="A0A7W6K342"/>
<sequence length="306" mass="34234">MQSLPDDIVWIDLFQPLREEESFLEGLLRIELPTREDMKDIEPSSRLYTENGATFMTGSVIWKSDTDAPELADIAFILTGNRLVTIRYGNPRSFALFAAGLQRLPENCRSGPVLLARLLETIADRTAEILEQTVAKMDTLSTQVFGGGSRGKRRPPRYLEDRLLDVAAHHRMVSKTRDSLGSLGRLLSFVQSVPAVAQDEQAHELCATVLRDVHSLSEHASFISGNITFLLDASLGLINVEQNAIIKIFSIASVVFLPPTLVASVYGMNFQFMPELNWSFGYPLALLMMLISAIVPFFVFRWKGWL</sequence>